<evidence type="ECO:0000313" key="2">
    <source>
        <dbReference type="Proteomes" id="UP000654075"/>
    </source>
</evidence>
<dbReference type="Proteomes" id="UP000654075">
    <property type="component" value="Unassembled WGS sequence"/>
</dbReference>
<name>A0A813H0W9_POLGL</name>
<keyword evidence="2" id="KW-1185">Reference proteome</keyword>
<proteinExistence type="predicted"/>
<sequence length="284" mass="31398">MMLVSRYCEDRKYAKNHKFAKVWTPADPNHEKEILTAEAQAPGVMASFAAKHVGGLLFLVRCTRPELAVAVNLAGRHVASWTVQDDKILDRIFAYISHTSDAKLRFTGNAADSGKLSTRTQVDADHGGCKDTSRSTSGAVMRIVGDAGTSCLIAWRSKRQTTVAPSTPDAEVVAYNDGLKLCALPLTGVLESLQDVVEMYVETDNETAQVVIKSNLPKKLRYLKKTQRVSIAFLHDVMSMPHHHDERVASGDNNSDLMTKPLERVLHWKHTREIGILCSMDNAK</sequence>
<accession>A0A813H0W9</accession>
<dbReference type="AlphaFoldDB" id="A0A813H0W9"/>
<organism evidence="1 2">
    <name type="scientific">Polarella glacialis</name>
    <name type="common">Dinoflagellate</name>
    <dbReference type="NCBI Taxonomy" id="89957"/>
    <lineage>
        <taxon>Eukaryota</taxon>
        <taxon>Sar</taxon>
        <taxon>Alveolata</taxon>
        <taxon>Dinophyceae</taxon>
        <taxon>Suessiales</taxon>
        <taxon>Suessiaceae</taxon>
        <taxon>Polarella</taxon>
    </lineage>
</organism>
<gene>
    <name evidence="1" type="ORF">PGLA1383_LOCUS47399</name>
</gene>
<protein>
    <submittedName>
        <fullName evidence="1">Uncharacterized protein</fullName>
    </submittedName>
</protein>
<dbReference type="CDD" id="cd09272">
    <property type="entry name" value="RNase_HI_RT_Ty1"/>
    <property type="match status" value="1"/>
</dbReference>
<dbReference type="OrthoDB" id="407389at2759"/>
<dbReference type="PANTHER" id="PTHR11439">
    <property type="entry name" value="GAG-POL-RELATED RETROTRANSPOSON"/>
    <property type="match status" value="1"/>
</dbReference>
<evidence type="ECO:0000313" key="1">
    <source>
        <dbReference type="EMBL" id="CAE8631273.1"/>
    </source>
</evidence>
<reference evidence="1" key="1">
    <citation type="submission" date="2021-02" db="EMBL/GenBank/DDBJ databases">
        <authorList>
            <person name="Dougan E. K."/>
            <person name="Rhodes N."/>
            <person name="Thang M."/>
            <person name="Chan C."/>
        </authorList>
    </citation>
    <scope>NUCLEOTIDE SEQUENCE</scope>
</reference>
<comment type="caution">
    <text evidence="1">The sequence shown here is derived from an EMBL/GenBank/DDBJ whole genome shotgun (WGS) entry which is preliminary data.</text>
</comment>
<dbReference type="OMA" id="WTRIADY"/>
<dbReference type="PANTHER" id="PTHR11439:SF467">
    <property type="entry name" value="INTEGRASE CATALYTIC DOMAIN-CONTAINING PROTEIN"/>
    <property type="match status" value="1"/>
</dbReference>
<dbReference type="EMBL" id="CAJNNV010030081">
    <property type="protein sequence ID" value="CAE8631273.1"/>
    <property type="molecule type" value="Genomic_DNA"/>
</dbReference>